<comment type="caution">
    <text evidence="2">The sequence shown here is derived from an EMBL/GenBank/DDBJ whole genome shotgun (WGS) entry which is preliminary data.</text>
</comment>
<feature type="domain" description="Calponin-homology (CH)" evidence="1">
    <location>
        <begin position="17"/>
        <end position="122"/>
    </location>
</feature>
<evidence type="ECO:0000259" key="1">
    <source>
        <dbReference type="PROSITE" id="PS50021"/>
    </source>
</evidence>
<dbReference type="Gene3D" id="1.10.418.10">
    <property type="entry name" value="Calponin-like domain"/>
    <property type="match status" value="1"/>
</dbReference>
<dbReference type="Proteomes" id="UP000663879">
    <property type="component" value="Unassembled WGS sequence"/>
</dbReference>
<accession>A0A814BDT6</accession>
<dbReference type="PRINTS" id="PR00888">
    <property type="entry name" value="SM22CALPONIN"/>
</dbReference>
<dbReference type="InterPro" id="IPR036872">
    <property type="entry name" value="CH_dom_sf"/>
</dbReference>
<dbReference type="SMART" id="SM00033">
    <property type="entry name" value="CH"/>
    <property type="match status" value="1"/>
</dbReference>
<dbReference type="GO" id="GO:0007015">
    <property type="term" value="P:actin filament organization"/>
    <property type="evidence" value="ECO:0007669"/>
    <property type="project" value="TreeGrafter"/>
</dbReference>
<dbReference type="EMBL" id="CAJNOC010002309">
    <property type="protein sequence ID" value="CAF0925330.1"/>
    <property type="molecule type" value="Genomic_DNA"/>
</dbReference>
<evidence type="ECO:0000313" key="2">
    <source>
        <dbReference type="EMBL" id="CAF0925330.1"/>
    </source>
</evidence>
<keyword evidence="3" id="KW-1185">Reference proteome</keyword>
<dbReference type="GO" id="GO:0015629">
    <property type="term" value="C:actin cytoskeleton"/>
    <property type="evidence" value="ECO:0007669"/>
    <property type="project" value="TreeGrafter"/>
</dbReference>
<dbReference type="PROSITE" id="PS50021">
    <property type="entry name" value="CH"/>
    <property type="match status" value="1"/>
</dbReference>
<gene>
    <name evidence="2" type="ORF">OXX778_LOCUS12608</name>
</gene>
<reference evidence="2" key="1">
    <citation type="submission" date="2021-02" db="EMBL/GenBank/DDBJ databases">
        <authorList>
            <person name="Nowell W R."/>
        </authorList>
    </citation>
    <scope>NUCLEOTIDE SEQUENCE</scope>
    <source>
        <strain evidence="2">Ploen Becks lab</strain>
    </source>
</reference>
<dbReference type="OrthoDB" id="15627at2759"/>
<dbReference type="GO" id="GO:0051015">
    <property type="term" value="F:actin filament binding"/>
    <property type="evidence" value="ECO:0007669"/>
    <property type="project" value="TreeGrafter"/>
</dbReference>
<dbReference type="SUPFAM" id="SSF47576">
    <property type="entry name" value="Calponin-homology domain, CH-domain"/>
    <property type="match status" value="1"/>
</dbReference>
<dbReference type="PANTHER" id="PTHR47385:SF13">
    <property type="entry name" value="CALPONIN"/>
    <property type="match status" value="1"/>
</dbReference>
<dbReference type="InterPro" id="IPR003096">
    <property type="entry name" value="SM22_calponin"/>
</dbReference>
<evidence type="ECO:0000313" key="3">
    <source>
        <dbReference type="Proteomes" id="UP000663879"/>
    </source>
</evidence>
<name>A0A814BDT6_9BILA</name>
<sequence length="139" mass="15694">MSLTAAVKRKIESKRDPKEERQAKEWIEAVIEEKFPNGKYEDALKDGVILCKLMNKLKPGIIAKFNTSGSEYVLRDNISQFLTAAAKYGVLRNDLFQTVDLFDQKDIALVTQSIRAVCRQAQRNGFQGPVWGAKSTDNQ</sequence>
<protein>
    <recommendedName>
        <fullName evidence="1">Calponin-homology (CH) domain-containing protein</fullName>
    </recommendedName>
</protein>
<dbReference type="InterPro" id="IPR001715">
    <property type="entry name" value="CH_dom"/>
</dbReference>
<dbReference type="Pfam" id="PF00307">
    <property type="entry name" value="CH"/>
    <property type="match status" value="1"/>
</dbReference>
<dbReference type="AlphaFoldDB" id="A0A814BDT6"/>
<dbReference type="InterPro" id="IPR050606">
    <property type="entry name" value="Calponin-like"/>
</dbReference>
<dbReference type="PANTHER" id="PTHR47385">
    <property type="entry name" value="CALPONIN"/>
    <property type="match status" value="1"/>
</dbReference>
<proteinExistence type="predicted"/>
<organism evidence="2 3">
    <name type="scientific">Brachionus calyciflorus</name>
    <dbReference type="NCBI Taxonomy" id="104777"/>
    <lineage>
        <taxon>Eukaryota</taxon>
        <taxon>Metazoa</taxon>
        <taxon>Spiralia</taxon>
        <taxon>Gnathifera</taxon>
        <taxon>Rotifera</taxon>
        <taxon>Eurotatoria</taxon>
        <taxon>Monogononta</taxon>
        <taxon>Pseudotrocha</taxon>
        <taxon>Ploima</taxon>
        <taxon>Brachionidae</taxon>
        <taxon>Brachionus</taxon>
    </lineage>
</organism>